<dbReference type="PANTHER" id="PTHR24173">
    <property type="entry name" value="ANKYRIN REPEAT CONTAINING"/>
    <property type="match status" value="1"/>
</dbReference>
<sequence length="912" mass="100638">MAEDQAQADDSILLEATASGLSPNIIRLMRLCGHNTTPYSSHVLNEAVHQACRLGHADLLQFLLQDGTRLELSDANGNTPLLISSANGFPSIVGKLLSMGADVNAKNNNGDTALMLATSLEVVRCLLGDTRLHMDEQNSTGNTALMSAISAFHLQKVNLLINAGANPETDTLNNSGESALAIAQRMGLRKMLGLLYRAYLLKVNPLQLADLETCVTLLEYNLSERKDLLKFRPDVVRRAFQQSINVSTSDVAFLPEFSRLGIDVNSVQQCRMSPIQHMIITGSCEQAETLFANGVKVTHDDLVLAVKENQAQIIPLLINHKAPVNKYDRLGRFTFKDSALHLALRKSMLDTAGFLVNHGAVLDPECAVFEALSDRKVETLRFLLKDCAATTMAVVKKPETLIEAVQKGDIQLIQLLLDAGADIDGVYRKRTPLMSTMRIEVINFLLSKGANVNFKTNTTPLINAIFWDYTTNMLSIFSRKLSSQEIIENILLVLETLLTNGANLEGTDDHGSTALIASVQSKFSLEVLKYLLNKGANVNHSDNNGWTALNLAAKTHNLAFSHLLLKHGADVDLKTYSGHTPLHNAIGNSHLAELLLVYRANVNARDESGDTPLLLVSNYTCGLEPMAKRLIDLGADVNIRNYAGMSALDLAAKKFNTRLMCLLIDSKADLGRDDMQRKSILSILLSRETPTKNVQKTAAYLLDQGMSADLVRRDIIQRLIEAGNDGILIQKLIKSGVTPTDIVLKTTISGWPETSVSPLAVSLILDSLDFASYFFDNWYLTKSDVQLLFRNKNIFDYLQKRKAKTLQYLEKVSRQPLRLELLCFITVSSALGSDQGRRQRILSSKLPAVVQNQLMFSKLEHKVLEPVSADALIICYELFIKEVIIKMRTSPDLSSIDTYYPGGSTHIPRALE</sequence>
<feature type="repeat" description="ANK" evidence="3">
    <location>
        <begin position="544"/>
        <end position="576"/>
    </location>
</feature>
<feature type="repeat" description="ANK" evidence="3">
    <location>
        <begin position="47"/>
        <end position="75"/>
    </location>
</feature>
<dbReference type="Gene3D" id="1.25.40.20">
    <property type="entry name" value="Ankyrin repeat-containing domain"/>
    <property type="match status" value="4"/>
</dbReference>
<feature type="repeat" description="ANK" evidence="3">
    <location>
        <begin position="396"/>
        <end position="428"/>
    </location>
</feature>
<evidence type="ECO:0000313" key="4">
    <source>
        <dbReference type="EMBL" id="KAK0051495.1"/>
    </source>
</evidence>
<dbReference type="Pfam" id="PF12796">
    <property type="entry name" value="Ank_2"/>
    <property type="match status" value="3"/>
</dbReference>
<evidence type="ECO:0000313" key="5">
    <source>
        <dbReference type="Proteomes" id="UP001233172"/>
    </source>
</evidence>
<protein>
    <submittedName>
        <fullName evidence="4">Ankyrin repeat domain-containing protein 50</fullName>
    </submittedName>
</protein>
<feature type="repeat" description="ANK" evidence="3">
    <location>
        <begin position="608"/>
        <end position="642"/>
    </location>
</feature>
<dbReference type="SUPFAM" id="SSF48403">
    <property type="entry name" value="Ankyrin repeat"/>
    <property type="match status" value="3"/>
</dbReference>
<reference evidence="4" key="1">
    <citation type="journal article" date="2023" name="PLoS Negl. Trop. Dis.">
        <title>A genome sequence for Biomphalaria pfeifferi, the major vector snail for the human-infecting parasite Schistosoma mansoni.</title>
        <authorList>
            <person name="Bu L."/>
            <person name="Lu L."/>
            <person name="Laidemitt M.R."/>
            <person name="Zhang S.M."/>
            <person name="Mutuku M."/>
            <person name="Mkoji G."/>
            <person name="Steinauer M."/>
            <person name="Loker E.S."/>
        </authorList>
    </citation>
    <scope>NUCLEOTIDE SEQUENCE</scope>
    <source>
        <strain evidence="4">KasaAsao</strain>
    </source>
</reference>
<accession>A0AAD8BDM4</accession>
<dbReference type="PANTHER" id="PTHR24173:SF74">
    <property type="entry name" value="ANKYRIN REPEAT DOMAIN-CONTAINING PROTEIN 16"/>
    <property type="match status" value="1"/>
</dbReference>
<dbReference type="PROSITE" id="PS50088">
    <property type="entry name" value="ANK_REPEAT"/>
    <property type="match status" value="8"/>
</dbReference>
<proteinExistence type="predicted"/>
<keyword evidence="5" id="KW-1185">Reference proteome</keyword>
<dbReference type="SMART" id="SM00248">
    <property type="entry name" value="ANK"/>
    <property type="match status" value="13"/>
</dbReference>
<feature type="repeat" description="ANK" evidence="3">
    <location>
        <begin position="140"/>
        <end position="172"/>
    </location>
</feature>
<keyword evidence="1" id="KW-0677">Repeat</keyword>
<dbReference type="AlphaFoldDB" id="A0AAD8BDM4"/>
<feature type="repeat" description="ANK" evidence="3">
    <location>
        <begin position="510"/>
        <end position="543"/>
    </location>
</feature>
<dbReference type="PROSITE" id="PS50297">
    <property type="entry name" value="ANK_REP_REGION"/>
    <property type="match status" value="4"/>
</dbReference>
<dbReference type="EMBL" id="JASAOG010000103">
    <property type="protein sequence ID" value="KAK0051495.1"/>
    <property type="molecule type" value="Genomic_DNA"/>
</dbReference>
<dbReference type="InterPro" id="IPR036770">
    <property type="entry name" value="Ankyrin_rpt-contain_sf"/>
</dbReference>
<dbReference type="InterPro" id="IPR002110">
    <property type="entry name" value="Ankyrin_rpt"/>
</dbReference>
<keyword evidence="2 3" id="KW-0040">ANK repeat</keyword>
<comment type="caution">
    <text evidence="4">The sequence shown here is derived from an EMBL/GenBank/DDBJ whole genome shotgun (WGS) entry which is preliminary data.</text>
</comment>
<name>A0AAD8BDM4_BIOPF</name>
<dbReference type="Proteomes" id="UP001233172">
    <property type="component" value="Unassembled WGS sequence"/>
</dbReference>
<organism evidence="4 5">
    <name type="scientific">Biomphalaria pfeifferi</name>
    <name type="common">Bloodfluke planorb</name>
    <name type="synonym">Freshwater snail</name>
    <dbReference type="NCBI Taxonomy" id="112525"/>
    <lineage>
        <taxon>Eukaryota</taxon>
        <taxon>Metazoa</taxon>
        <taxon>Spiralia</taxon>
        <taxon>Lophotrochozoa</taxon>
        <taxon>Mollusca</taxon>
        <taxon>Gastropoda</taxon>
        <taxon>Heterobranchia</taxon>
        <taxon>Euthyneura</taxon>
        <taxon>Panpulmonata</taxon>
        <taxon>Hygrophila</taxon>
        <taxon>Lymnaeoidea</taxon>
        <taxon>Planorbidae</taxon>
        <taxon>Biomphalaria</taxon>
    </lineage>
</organism>
<dbReference type="Pfam" id="PF00023">
    <property type="entry name" value="Ank"/>
    <property type="match status" value="1"/>
</dbReference>
<gene>
    <name evidence="4" type="ORF">Bpfe_019074</name>
</gene>
<evidence type="ECO:0000256" key="1">
    <source>
        <dbReference type="ARBA" id="ARBA00022737"/>
    </source>
</evidence>
<evidence type="ECO:0000256" key="3">
    <source>
        <dbReference type="PROSITE-ProRule" id="PRU00023"/>
    </source>
</evidence>
<feature type="repeat" description="ANK" evidence="3">
    <location>
        <begin position="76"/>
        <end position="108"/>
    </location>
</feature>
<reference evidence="4" key="2">
    <citation type="submission" date="2023-04" db="EMBL/GenBank/DDBJ databases">
        <authorList>
            <person name="Bu L."/>
            <person name="Lu L."/>
            <person name="Laidemitt M.R."/>
            <person name="Zhang S.M."/>
            <person name="Mutuku M."/>
            <person name="Mkoji G."/>
            <person name="Steinauer M."/>
            <person name="Loker E.S."/>
        </authorList>
    </citation>
    <scope>NUCLEOTIDE SEQUENCE</scope>
    <source>
        <strain evidence="4">KasaAsao</strain>
        <tissue evidence="4">Whole Snail</tissue>
    </source>
</reference>
<evidence type="ECO:0000256" key="2">
    <source>
        <dbReference type="ARBA" id="ARBA00023043"/>
    </source>
</evidence>
<feature type="repeat" description="ANK" evidence="3">
    <location>
        <begin position="577"/>
        <end position="607"/>
    </location>
</feature>